<evidence type="ECO:0000313" key="2">
    <source>
        <dbReference type="Proteomes" id="UP000019132"/>
    </source>
</evidence>
<proteinExistence type="predicted"/>
<sequence>MASILSSTSMSEHAETNLWDYLLFLLIPKDDVMLVERAQRLSFSLHKVPTLPIVHRFQQKLEPNPLTSCKPFNFKLVKSFQMLQQLLYVSLVADSLHARIDFHPCISSHMHCIERCCKRSYLTQWSGI</sequence>
<dbReference type="Proteomes" id="UP000019132">
    <property type="component" value="Unassembled WGS sequence"/>
</dbReference>
<keyword evidence="2" id="KW-1185">Reference proteome</keyword>
<dbReference type="InParanoid" id="K3WBM4"/>
<organism evidence="1 2">
    <name type="scientific">Globisporangium ultimum (strain ATCC 200006 / CBS 805.95 / DAOM BR144)</name>
    <name type="common">Pythium ultimum</name>
    <dbReference type="NCBI Taxonomy" id="431595"/>
    <lineage>
        <taxon>Eukaryota</taxon>
        <taxon>Sar</taxon>
        <taxon>Stramenopiles</taxon>
        <taxon>Oomycota</taxon>
        <taxon>Peronosporomycetes</taxon>
        <taxon>Pythiales</taxon>
        <taxon>Pythiaceae</taxon>
        <taxon>Globisporangium</taxon>
    </lineage>
</organism>
<dbReference type="EnsemblProtists" id="PYU1_T002365">
    <property type="protein sequence ID" value="PYU1_T002365"/>
    <property type="gene ID" value="PYU1_G002362"/>
</dbReference>
<dbReference type="AlphaFoldDB" id="K3WBM4"/>
<accession>K3WBM4</accession>
<reference evidence="2" key="1">
    <citation type="journal article" date="2010" name="Genome Biol.">
        <title>Genome sequence of the necrotrophic plant pathogen Pythium ultimum reveals original pathogenicity mechanisms and effector repertoire.</title>
        <authorList>
            <person name="Levesque C.A."/>
            <person name="Brouwer H."/>
            <person name="Cano L."/>
            <person name="Hamilton J.P."/>
            <person name="Holt C."/>
            <person name="Huitema E."/>
            <person name="Raffaele S."/>
            <person name="Robideau G.P."/>
            <person name="Thines M."/>
            <person name="Win J."/>
            <person name="Zerillo M.M."/>
            <person name="Beakes G.W."/>
            <person name="Boore J.L."/>
            <person name="Busam D."/>
            <person name="Dumas B."/>
            <person name="Ferriera S."/>
            <person name="Fuerstenberg S.I."/>
            <person name="Gachon C.M."/>
            <person name="Gaulin E."/>
            <person name="Govers F."/>
            <person name="Grenville-Briggs L."/>
            <person name="Horner N."/>
            <person name="Hostetler J."/>
            <person name="Jiang R.H."/>
            <person name="Johnson J."/>
            <person name="Krajaejun T."/>
            <person name="Lin H."/>
            <person name="Meijer H.J."/>
            <person name="Moore B."/>
            <person name="Morris P."/>
            <person name="Phuntmart V."/>
            <person name="Puiu D."/>
            <person name="Shetty J."/>
            <person name="Stajich J.E."/>
            <person name="Tripathy S."/>
            <person name="Wawra S."/>
            <person name="van West P."/>
            <person name="Whitty B.R."/>
            <person name="Coutinho P.M."/>
            <person name="Henrissat B."/>
            <person name="Martin F."/>
            <person name="Thomas P.D."/>
            <person name="Tyler B.M."/>
            <person name="De Vries R.P."/>
            <person name="Kamoun S."/>
            <person name="Yandell M."/>
            <person name="Tisserat N."/>
            <person name="Buell C.R."/>
        </authorList>
    </citation>
    <scope>NUCLEOTIDE SEQUENCE</scope>
    <source>
        <strain evidence="2">DAOM:BR144</strain>
    </source>
</reference>
<reference evidence="1" key="3">
    <citation type="submission" date="2014-11" db="UniProtKB">
        <authorList>
            <consortium name="EnsemblProtists"/>
        </authorList>
    </citation>
    <scope>IDENTIFICATION</scope>
    <source>
        <strain evidence="1">DAOM BR144</strain>
    </source>
</reference>
<evidence type="ECO:0000313" key="1">
    <source>
        <dbReference type="EnsemblProtists" id="PYU1_T002365"/>
    </source>
</evidence>
<protein>
    <submittedName>
        <fullName evidence="1">Uncharacterized protein</fullName>
    </submittedName>
</protein>
<dbReference type="HOGENOM" id="CLU_1963989_0_0_1"/>
<dbReference type="VEuPathDB" id="FungiDB:PYU1_G002362"/>
<reference evidence="2" key="2">
    <citation type="submission" date="2010-04" db="EMBL/GenBank/DDBJ databases">
        <authorList>
            <person name="Buell R."/>
            <person name="Hamilton J."/>
            <person name="Hostetler J."/>
        </authorList>
    </citation>
    <scope>NUCLEOTIDE SEQUENCE [LARGE SCALE GENOMIC DNA]</scope>
    <source>
        <strain evidence="2">DAOM:BR144</strain>
    </source>
</reference>
<name>K3WBM4_GLOUD</name>